<dbReference type="EMBL" id="HE804045">
    <property type="protein sequence ID" value="CCH31894.1"/>
    <property type="molecule type" value="Genomic_DNA"/>
</dbReference>
<evidence type="ECO:0000259" key="1">
    <source>
        <dbReference type="PROSITE" id="PS50075"/>
    </source>
</evidence>
<accession>K0K4T8</accession>
<gene>
    <name evidence="2" type="ordered locus">BN6_46150</name>
</gene>
<dbReference type="BioCyc" id="SESP1179773:BN6_RS22340-MONOMER"/>
<dbReference type="Pfam" id="PF00550">
    <property type="entry name" value="PP-binding"/>
    <property type="match status" value="1"/>
</dbReference>
<evidence type="ECO:0000313" key="2">
    <source>
        <dbReference type="EMBL" id="CCH31894.1"/>
    </source>
</evidence>
<organism evidence="2 3">
    <name type="scientific">Saccharothrix espanaensis (strain ATCC 51144 / DSM 44229 / JCM 9112 / NBRC 15066 / NRRL 15764)</name>
    <dbReference type="NCBI Taxonomy" id="1179773"/>
    <lineage>
        <taxon>Bacteria</taxon>
        <taxon>Bacillati</taxon>
        <taxon>Actinomycetota</taxon>
        <taxon>Actinomycetes</taxon>
        <taxon>Pseudonocardiales</taxon>
        <taxon>Pseudonocardiaceae</taxon>
        <taxon>Saccharothrix</taxon>
    </lineage>
</organism>
<protein>
    <submittedName>
        <fullName evidence="2">Phosphopantetheine-binding-protein</fullName>
    </submittedName>
</protein>
<name>K0K4T8_SACES</name>
<dbReference type="Proteomes" id="UP000006281">
    <property type="component" value="Chromosome"/>
</dbReference>
<dbReference type="InterPro" id="IPR036736">
    <property type="entry name" value="ACP-like_sf"/>
</dbReference>
<dbReference type="PROSITE" id="PS50075">
    <property type="entry name" value="CARRIER"/>
    <property type="match status" value="1"/>
</dbReference>
<dbReference type="eggNOG" id="COG0236">
    <property type="taxonomic scope" value="Bacteria"/>
</dbReference>
<dbReference type="OrthoDB" id="4271696at2"/>
<keyword evidence="3" id="KW-1185">Reference proteome</keyword>
<dbReference type="PATRIC" id="fig|1179773.3.peg.4624"/>
<evidence type="ECO:0000313" key="3">
    <source>
        <dbReference type="Proteomes" id="UP000006281"/>
    </source>
</evidence>
<sequence length="92" mass="9870">MTGRAEGTVPEAAEAGVRQVLHEVIAEILPALDPARIGGDRHLRDLGADSVERVEIIMGVCARLRVTEPLASFGDIRDLDHLVAFLCEVGGR</sequence>
<feature type="domain" description="Carrier" evidence="1">
    <location>
        <begin position="15"/>
        <end position="90"/>
    </location>
</feature>
<proteinExistence type="predicted"/>
<reference evidence="2 3" key="1">
    <citation type="journal article" date="2012" name="BMC Genomics">
        <title>Complete genome sequence of Saccharothrix espanaensis DSM 44229T and comparison to the other completely sequenced Pseudonocardiaceae.</title>
        <authorList>
            <person name="Strobel T."/>
            <person name="Al-Dilaimi A."/>
            <person name="Blom J."/>
            <person name="Gessner A."/>
            <person name="Kalinowski J."/>
            <person name="Luzhetska M."/>
            <person name="Puhler A."/>
            <person name="Szczepanowski R."/>
            <person name="Bechthold A."/>
            <person name="Ruckert C."/>
        </authorList>
    </citation>
    <scope>NUCLEOTIDE SEQUENCE [LARGE SCALE GENOMIC DNA]</scope>
    <source>
        <strain evidence="3">ATCC 51144 / DSM 44229 / JCM 9112 / NBRC 15066 / NRRL 15764</strain>
    </source>
</reference>
<dbReference type="HOGENOM" id="CLU_108696_21_1_11"/>
<dbReference type="KEGG" id="sesp:BN6_46150"/>
<dbReference type="AlphaFoldDB" id="K0K4T8"/>
<dbReference type="Gene3D" id="1.10.1200.10">
    <property type="entry name" value="ACP-like"/>
    <property type="match status" value="1"/>
</dbReference>
<dbReference type="RefSeq" id="WP_015102006.1">
    <property type="nucleotide sequence ID" value="NC_019673.1"/>
</dbReference>
<dbReference type="SUPFAM" id="SSF47336">
    <property type="entry name" value="ACP-like"/>
    <property type="match status" value="1"/>
</dbReference>
<dbReference type="InterPro" id="IPR009081">
    <property type="entry name" value="PP-bd_ACP"/>
</dbReference>
<dbReference type="STRING" id="1179773.BN6_46150"/>